<organism evidence="2 3">
    <name type="scientific">Lentzea flava</name>
    <dbReference type="NCBI Taxonomy" id="103732"/>
    <lineage>
        <taxon>Bacteria</taxon>
        <taxon>Bacillati</taxon>
        <taxon>Actinomycetota</taxon>
        <taxon>Actinomycetes</taxon>
        <taxon>Pseudonocardiales</taxon>
        <taxon>Pseudonocardiaceae</taxon>
        <taxon>Lentzea</taxon>
    </lineage>
</organism>
<dbReference type="EMBL" id="BMRE01000001">
    <property type="protein sequence ID" value="GGU15089.1"/>
    <property type="molecule type" value="Genomic_DNA"/>
</dbReference>
<dbReference type="InterPro" id="IPR046537">
    <property type="entry name" value="DUF6602"/>
</dbReference>
<evidence type="ECO:0000313" key="3">
    <source>
        <dbReference type="Proteomes" id="UP000649573"/>
    </source>
</evidence>
<name>A0ABQ2UCT8_9PSEU</name>
<feature type="domain" description="DUF6602" evidence="1">
    <location>
        <begin position="22"/>
        <end position="123"/>
    </location>
</feature>
<reference evidence="3" key="1">
    <citation type="journal article" date="2019" name="Int. J. Syst. Evol. Microbiol.">
        <title>The Global Catalogue of Microorganisms (GCM) 10K type strain sequencing project: providing services to taxonomists for standard genome sequencing and annotation.</title>
        <authorList>
            <consortium name="The Broad Institute Genomics Platform"/>
            <consortium name="The Broad Institute Genome Sequencing Center for Infectious Disease"/>
            <person name="Wu L."/>
            <person name="Ma J."/>
        </authorList>
    </citation>
    <scope>NUCLEOTIDE SEQUENCE [LARGE SCALE GENOMIC DNA]</scope>
    <source>
        <strain evidence="3">JCM 3296</strain>
    </source>
</reference>
<proteinExistence type="predicted"/>
<dbReference type="Proteomes" id="UP000649573">
    <property type="component" value="Unassembled WGS sequence"/>
</dbReference>
<comment type="caution">
    <text evidence="2">The sequence shown here is derived from an EMBL/GenBank/DDBJ whole genome shotgun (WGS) entry which is preliminary data.</text>
</comment>
<dbReference type="Pfam" id="PF20247">
    <property type="entry name" value="DUF6602"/>
    <property type="match status" value="1"/>
</dbReference>
<evidence type="ECO:0000313" key="2">
    <source>
        <dbReference type="EMBL" id="GGU15089.1"/>
    </source>
</evidence>
<evidence type="ECO:0000259" key="1">
    <source>
        <dbReference type="Pfam" id="PF20247"/>
    </source>
</evidence>
<keyword evidence="3" id="KW-1185">Reference proteome</keyword>
<dbReference type="RefSeq" id="WP_189251692.1">
    <property type="nucleotide sequence ID" value="NZ_BMRE01000001.1"/>
</dbReference>
<sequence length="442" mass="48422">MIRTVADLLAQIVDDSLPLLAASDVTHAPTIGDMYEGLSAEILRKAIPGRIDLRVVTGFAVDGLGNRSGQLDCMVVRGQGVQIPFTDSYEWNIKDVIAVVEVKKTLRKSEMSDALEQLQSVRVLEHNLEDDPDIGSTDVGSALKTFAQITGRVAPVDNLGSLSVGDSSILQTLLQEQTAVIRIVIGLHGYATEEAFRDGLVNLLEENLGTRAYSPAELPQLIISGKYSLAKMNGRPYVGRLADGPSVPGLIPGEWWPFYCSSPVNPLIVLLEVLWYRIDELYDITDLWGEDLDLELFHPLLLGQGTSAGWHAYFVGGSEAQLSSAPPMNSWQPEFISAEEFVVVQRICQEGSYNLENPEMHAWLQGRGVSPAEVRGNLLRTKLIAAEGDFLRVVATDLGMAILPSGEYIIGENNTGRFLRWIELYAAARKGERGSEVSEGWD</sequence>
<protein>
    <recommendedName>
        <fullName evidence="1">DUF6602 domain-containing protein</fullName>
    </recommendedName>
</protein>
<gene>
    <name evidence="2" type="ORF">GCM10010178_03240</name>
</gene>
<accession>A0ABQ2UCT8</accession>